<evidence type="ECO:0000313" key="2">
    <source>
        <dbReference type="EMBL" id="CAB4145729.1"/>
    </source>
</evidence>
<dbReference type="EMBL" id="LR797387">
    <property type="protein sequence ID" value="CAB4212613.1"/>
    <property type="molecule type" value="Genomic_DNA"/>
</dbReference>
<feature type="region of interest" description="Disordered" evidence="1">
    <location>
        <begin position="64"/>
        <end position="114"/>
    </location>
</feature>
<reference evidence="2" key="1">
    <citation type="submission" date="2020-04" db="EMBL/GenBank/DDBJ databases">
        <authorList>
            <person name="Chiriac C."/>
            <person name="Salcher M."/>
            <person name="Ghai R."/>
            <person name="Kavagutti S V."/>
        </authorList>
    </citation>
    <scope>NUCLEOTIDE SEQUENCE</scope>
</reference>
<organism evidence="2">
    <name type="scientific">uncultured Caudovirales phage</name>
    <dbReference type="NCBI Taxonomy" id="2100421"/>
    <lineage>
        <taxon>Viruses</taxon>
        <taxon>Duplodnaviria</taxon>
        <taxon>Heunggongvirae</taxon>
        <taxon>Uroviricota</taxon>
        <taxon>Caudoviricetes</taxon>
        <taxon>Peduoviridae</taxon>
        <taxon>Maltschvirus</taxon>
        <taxon>Maltschvirus maltsch</taxon>
    </lineage>
</organism>
<dbReference type="EMBL" id="LR796856">
    <property type="protein sequence ID" value="CAB4170257.1"/>
    <property type="molecule type" value="Genomic_DNA"/>
</dbReference>
<evidence type="ECO:0000313" key="8">
    <source>
        <dbReference type="EMBL" id="CAB4212613.1"/>
    </source>
</evidence>
<feature type="compositionally biased region" description="Basic and acidic residues" evidence="1">
    <location>
        <begin position="64"/>
        <end position="76"/>
    </location>
</feature>
<name>A0A6J5MQI3_9CAUD</name>
<accession>A0A6J5MQI3</accession>
<evidence type="ECO:0000313" key="7">
    <source>
        <dbReference type="EMBL" id="CAB4199277.1"/>
    </source>
</evidence>
<dbReference type="EMBL" id="LR796949">
    <property type="protein sequence ID" value="CAB4177368.1"/>
    <property type="molecule type" value="Genomic_DNA"/>
</dbReference>
<feature type="compositionally biased region" description="Basic and acidic residues" evidence="1">
    <location>
        <begin position="83"/>
        <end position="105"/>
    </location>
</feature>
<evidence type="ECO:0000313" key="3">
    <source>
        <dbReference type="EMBL" id="CAB4170257.1"/>
    </source>
</evidence>
<dbReference type="EMBL" id="LR797095">
    <property type="protein sequence ID" value="CAB4186447.1"/>
    <property type="molecule type" value="Genomic_DNA"/>
</dbReference>
<evidence type="ECO:0000256" key="1">
    <source>
        <dbReference type="SAM" id="MobiDB-lite"/>
    </source>
</evidence>
<dbReference type="EMBL" id="LR797275">
    <property type="protein sequence ID" value="CAB4199277.1"/>
    <property type="molecule type" value="Genomic_DNA"/>
</dbReference>
<dbReference type="EMBL" id="LR797028">
    <property type="protein sequence ID" value="CAB4182699.1"/>
    <property type="molecule type" value="Genomic_DNA"/>
</dbReference>
<evidence type="ECO:0000313" key="6">
    <source>
        <dbReference type="EMBL" id="CAB4186447.1"/>
    </source>
</evidence>
<gene>
    <name evidence="5" type="ORF">UFOVP1088_17</name>
    <name evidence="6" type="ORF">UFOVP1149_46</name>
    <name evidence="7" type="ORF">UFOVP1330_33</name>
    <name evidence="8" type="ORF">UFOVP1441_27</name>
    <name evidence="2" type="ORF">UFOVP486_34</name>
    <name evidence="3" type="ORF">UFOVP911_15</name>
    <name evidence="4" type="ORF">UFOVP997_37</name>
</gene>
<sequence length="161" mass="18240">MNFFKQMIREVTRPIKQVQKAVSVAVQQVAQTPYKITQQLPGNVAQNQANQAMYDLRAAEVQQENDRVARVNDEASSKSNRASAEETRKTQLETLRLMEETDSKSRTQAQRIRTEPVAKQEIVDNVRDQKPNLGGLYRIKDEGTDLTYGSGVKIPRYNTGT</sequence>
<proteinExistence type="predicted"/>
<evidence type="ECO:0000313" key="5">
    <source>
        <dbReference type="EMBL" id="CAB4182699.1"/>
    </source>
</evidence>
<evidence type="ECO:0000313" key="4">
    <source>
        <dbReference type="EMBL" id="CAB4177368.1"/>
    </source>
</evidence>
<dbReference type="EMBL" id="LR796449">
    <property type="protein sequence ID" value="CAB4145729.1"/>
    <property type="molecule type" value="Genomic_DNA"/>
</dbReference>
<protein>
    <submittedName>
        <fullName evidence="2">Uncharacterized protein</fullName>
    </submittedName>
</protein>